<feature type="compositionally biased region" description="Basic and acidic residues" evidence="8">
    <location>
        <begin position="849"/>
        <end position="871"/>
    </location>
</feature>
<feature type="compositionally biased region" description="Acidic residues" evidence="8">
    <location>
        <begin position="642"/>
        <end position="657"/>
    </location>
</feature>
<feature type="compositionally biased region" description="Polar residues" evidence="8">
    <location>
        <begin position="1149"/>
        <end position="1158"/>
    </location>
</feature>
<feature type="compositionally biased region" description="Polar residues" evidence="8">
    <location>
        <begin position="401"/>
        <end position="411"/>
    </location>
</feature>
<evidence type="ECO:0000313" key="10">
    <source>
        <dbReference type="Proteomes" id="UP000002748"/>
    </source>
</evidence>
<feature type="compositionally biased region" description="Acidic residues" evidence="8">
    <location>
        <begin position="250"/>
        <end position="263"/>
    </location>
</feature>
<evidence type="ECO:0000256" key="1">
    <source>
        <dbReference type="ARBA" id="ARBA00004496"/>
    </source>
</evidence>
<feature type="region of interest" description="Disordered" evidence="8">
    <location>
        <begin position="489"/>
        <end position="579"/>
    </location>
</feature>
<dbReference type="PANTHER" id="PTHR15073:SF1">
    <property type="entry name" value="RETICULOCYTE-BINDING PROTEIN HOMOLOG 2A"/>
    <property type="match status" value="1"/>
</dbReference>
<dbReference type="InterPro" id="IPR051483">
    <property type="entry name" value="MAP7_domain-containing"/>
</dbReference>
<comment type="caution">
    <text evidence="9">The sequence shown here is derived from an EMBL/GenBank/DDBJ whole genome shotgun (WGS) entry which is preliminary data.</text>
</comment>
<dbReference type="PANTHER" id="PTHR15073">
    <property type="entry name" value="MICROTUBULE-ASSOCIATED PROTEIN"/>
    <property type="match status" value="1"/>
</dbReference>
<protein>
    <recommendedName>
        <fullName evidence="3 7">Stress response protein NST1</fullName>
    </recommendedName>
</protein>
<feature type="region of interest" description="Disordered" evidence="8">
    <location>
        <begin position="702"/>
        <end position="1160"/>
    </location>
</feature>
<dbReference type="GeneID" id="25985903"/>
<keyword evidence="4 7" id="KW-0963">Cytoplasm</keyword>
<dbReference type="HOGENOM" id="CLU_002935_1_0_1"/>
<evidence type="ECO:0000256" key="4">
    <source>
        <dbReference type="ARBA" id="ARBA00022490"/>
    </source>
</evidence>
<feature type="compositionally biased region" description="Pro residues" evidence="8">
    <location>
        <begin position="295"/>
        <end position="342"/>
    </location>
</feature>
<sequence length="1254" mass="134149">MSSQPAANAATTGISKSAAKKRAKKAAKALAASREGSAAAGAAASDDFASAPSSALDAKLAFSAAAGPYPDAASFNYYDDAADAHLHPATAGLVSSGPRQDQFSFASYAFGDRNLVPQANGSPFGGLSQSINITHEDLLETANELWKRMGETAYGEDDPYWSSLPPHVRQFIREAIPFNGLSNTSNDPQATQKDLYAMAQRIVHAASQGMGLQGVGSNLLSQVNGRASHLQPSIAEDLGFHRHPDAAAGQEDDFEDEEEFEEEHDFHVQPNGDTAPKKKNKKKKKKNTSSANHSDPPPAALPPPAVRQPPRQPVPPQPPVQQPSLNPPPPPVTPVPTQPPPSSRAAGKQPMTHAPAPTANPVPRSVRAAGKAPVSASAHTHHHAHAPSSKSVGKGKAAASQAPTKVWQTASAEEREHITEFWLGLSDAERRDLLQIEKDAVLRRMKEQQRHSCSCAVCGRKKVNIEKELDQLYEQYYEELERYTALQRNSTRHPDCPPPPGAGPFPGSVELDPSGQLLKFDHLAPNPAHQHNLDSSDEYDDEDYDDEDEDLDDDDIASDDVEVDFPLRKGGSKPLGPKGDTGDDFFGFGSSLATIKGIITVADDLLKNDGMKFLEMMEQLAVKRVAREELNIRELQNLDINDVQEETDEDDDDDDISESQRVNEGRRMFAIFAARIAQKQRQDEERAAREAALAEEQRLAKLKAQEDARERQRKQEEERQRREAVKRAAQEEAARKEAERKKRQEEQRAREEEAARKTREREEKARKEREAREREAKEKERREKEEKERIAKERAEKERAAKEARERAEKERQAKLEEERQEKQRREEAARRERDAAEQKKILAAQQAAREKAAADKAAAEKSAKAAREKTAAASVRPPQAGKASTTPATPAGRNGPTPPGLLSSPPTPGAGRGPPVRSAPPKTPQGFYSAPGSQPVPMASYGSRPPAPYPTYGRPSYPSQSPVFPGPQGNGGMIHGGPLNASPSTSRFGESFDQFDAGRPVGFPASKPSSRSLSTEDPFRAPGAPAPPPIGQRLSSQPSLFGDDHEFFGPADPIGPPGPIGSRVPSGSFDPPGISIPGSSAAPGAPAGPPTGGPSPVGTGRAPSPPPPGQVLGSAALGDDDEIVQPARRSNSSGWKMSAPGAGRWSTAPPNIWQNNSWGGGPALSPVVPGVPPVGGVGSLGGMGNRFPSPSAPSVPGLPGGGLSPIGAPPGGSALSPGPQQQQQAPDFPPGLDRRFQGFPQGSYGVFGPPGGH</sequence>
<comment type="subcellular location">
    <subcellularLocation>
        <location evidence="1 7">Cytoplasm</location>
    </subcellularLocation>
</comment>
<feature type="compositionally biased region" description="Low complexity" evidence="8">
    <location>
        <begin position="1212"/>
        <end position="1227"/>
    </location>
</feature>
<dbReference type="RefSeq" id="XP_014180809.1">
    <property type="nucleotide sequence ID" value="XM_014325334.1"/>
</dbReference>
<reference evidence="9 10" key="1">
    <citation type="journal article" date="2012" name="Eukaryot. Cell">
        <title>Draft genome sequence of CBS 2479, the standard type strain of Trichosporon asahii.</title>
        <authorList>
            <person name="Yang R.Y."/>
            <person name="Li H.T."/>
            <person name="Zhu H."/>
            <person name="Zhou G.P."/>
            <person name="Wang M."/>
            <person name="Wang L."/>
        </authorList>
    </citation>
    <scope>NUCLEOTIDE SEQUENCE [LARGE SCALE GENOMIC DNA]</scope>
    <source>
        <strain evidence="10">ATCC 90039 / CBS 2479 / JCM 2466 / KCTC 7840 / NCYC 2677 / UAMH 7654</strain>
    </source>
</reference>
<dbReference type="KEGG" id="tasa:A1Q1_02389"/>
<feature type="compositionally biased region" description="Low complexity" evidence="8">
    <location>
        <begin position="1061"/>
        <end position="1086"/>
    </location>
</feature>
<evidence type="ECO:0000256" key="3">
    <source>
        <dbReference type="ARBA" id="ARBA00020733"/>
    </source>
</evidence>
<dbReference type="InterPro" id="IPR025279">
    <property type="entry name" value="NST1"/>
</dbReference>
<feature type="region of interest" description="Disordered" evidence="8">
    <location>
        <begin position="244"/>
        <end position="412"/>
    </location>
</feature>
<evidence type="ECO:0000256" key="6">
    <source>
        <dbReference type="ARBA" id="ARBA00023054"/>
    </source>
</evidence>
<accession>J6F0C9</accession>
<dbReference type="Proteomes" id="UP000002748">
    <property type="component" value="Unassembled WGS sequence"/>
</dbReference>
<evidence type="ECO:0000256" key="7">
    <source>
        <dbReference type="RuleBase" id="RU049441"/>
    </source>
</evidence>
<feature type="compositionally biased region" description="Acidic residues" evidence="8">
    <location>
        <begin position="535"/>
        <end position="563"/>
    </location>
</feature>
<keyword evidence="5 7" id="KW-0346">Stress response</keyword>
<dbReference type="OrthoDB" id="21629at2759"/>
<dbReference type="GO" id="GO:0005737">
    <property type="term" value="C:cytoplasm"/>
    <property type="evidence" value="ECO:0007669"/>
    <property type="project" value="UniProtKB-SubCell"/>
</dbReference>
<evidence type="ECO:0000256" key="8">
    <source>
        <dbReference type="SAM" id="MobiDB-lite"/>
    </source>
</evidence>
<dbReference type="AlphaFoldDB" id="J6F0C9"/>
<feature type="region of interest" description="Disordered" evidence="8">
    <location>
        <begin position="1180"/>
        <end position="1254"/>
    </location>
</feature>
<dbReference type="Pfam" id="PF13945">
    <property type="entry name" value="NST1"/>
    <property type="match status" value="1"/>
</dbReference>
<keyword evidence="6 7" id="KW-0175">Coiled coil</keyword>
<proteinExistence type="inferred from homology"/>
<feature type="compositionally biased region" description="Basic and acidic residues" evidence="8">
    <location>
        <begin position="702"/>
        <end position="841"/>
    </location>
</feature>
<dbReference type="VEuPathDB" id="FungiDB:A1Q1_02389"/>
<organism evidence="9 10">
    <name type="scientific">Trichosporon asahii var. asahii (strain ATCC 90039 / CBS 2479 / JCM 2466 / KCTC 7840 / NBRC 103889/ NCYC 2677 / UAMH 7654)</name>
    <name type="common">Yeast</name>
    <dbReference type="NCBI Taxonomy" id="1186058"/>
    <lineage>
        <taxon>Eukaryota</taxon>
        <taxon>Fungi</taxon>
        <taxon>Dikarya</taxon>
        <taxon>Basidiomycota</taxon>
        <taxon>Agaricomycotina</taxon>
        <taxon>Tremellomycetes</taxon>
        <taxon>Trichosporonales</taxon>
        <taxon>Trichosporonaceae</taxon>
        <taxon>Trichosporon</taxon>
    </lineage>
</organism>
<evidence type="ECO:0000313" key="9">
    <source>
        <dbReference type="EMBL" id="EJT48587.1"/>
    </source>
</evidence>
<comment type="similarity">
    <text evidence="2 7">Belongs to the NST1 family.</text>
</comment>
<gene>
    <name evidence="9" type="ORF">A1Q1_02389</name>
</gene>
<name>J6F0C9_TRIAS</name>
<feature type="compositionally biased region" description="Low complexity" evidence="8">
    <location>
        <begin position="1189"/>
        <end position="1198"/>
    </location>
</feature>
<dbReference type="EMBL" id="ALBS01000197">
    <property type="protein sequence ID" value="EJT48587.1"/>
    <property type="molecule type" value="Genomic_DNA"/>
</dbReference>
<evidence type="ECO:0000256" key="5">
    <source>
        <dbReference type="ARBA" id="ARBA00023016"/>
    </source>
</evidence>
<evidence type="ECO:0000256" key="2">
    <source>
        <dbReference type="ARBA" id="ARBA00007112"/>
    </source>
</evidence>
<feature type="region of interest" description="Disordered" evidence="8">
    <location>
        <begin position="641"/>
        <end position="662"/>
    </location>
</feature>
<feature type="compositionally biased region" description="Basic residues" evidence="8">
    <location>
        <begin position="277"/>
        <end position="287"/>
    </location>
</feature>
<comment type="function">
    <text evidence="7">May act as a negative regulator of salt tolerance.</text>
</comment>